<dbReference type="RefSeq" id="WP_072598435.1">
    <property type="nucleotide sequence ID" value="NZ_CP018221.1"/>
</dbReference>
<dbReference type="OrthoDB" id="7571760at2"/>
<sequence>MDAERIAVARTCLDAAQDGSLSFPEIIGKLADAGFEGYAVDYRCNTQTCYLPEGDSITLDLPRSATAVAAVFDSGRVASLVRWAQEDGPDYSYAAFCDEAGKAGCAGYLVSFPGRRVVYYGRTAEIHVEVFPS</sequence>
<proteinExistence type="predicted"/>
<dbReference type="KEGG" id="sphj:BSL82_17050"/>
<evidence type="ECO:0000313" key="1">
    <source>
        <dbReference type="EMBL" id="API60777.1"/>
    </source>
</evidence>
<accession>A0A1L3ZYR9</accession>
<reference evidence="2" key="1">
    <citation type="submission" date="2016-11" db="EMBL/GenBank/DDBJ databases">
        <title>Complete Genome Sequence of alachlor-degrading Sphingomonas sp. strain JJ-A5.</title>
        <authorList>
            <person name="Lee H."/>
            <person name="Ka J.-O."/>
        </authorList>
    </citation>
    <scope>NUCLEOTIDE SEQUENCE [LARGE SCALE GENOMIC DNA]</scope>
    <source>
        <strain evidence="2">JJ-A5</strain>
    </source>
</reference>
<dbReference type="SUPFAM" id="SSF160419">
    <property type="entry name" value="YdfO-like"/>
    <property type="match status" value="1"/>
</dbReference>
<keyword evidence="2" id="KW-1185">Reference proteome</keyword>
<dbReference type="Proteomes" id="UP000182063">
    <property type="component" value="Chromosome"/>
</dbReference>
<organism evidence="1 2">
    <name type="scientific">Tardibacter chloracetimidivorans</name>
    <dbReference type="NCBI Taxonomy" id="1921510"/>
    <lineage>
        <taxon>Bacteria</taxon>
        <taxon>Pseudomonadati</taxon>
        <taxon>Pseudomonadota</taxon>
        <taxon>Alphaproteobacteria</taxon>
        <taxon>Sphingomonadales</taxon>
        <taxon>Sphingomonadaceae</taxon>
        <taxon>Tardibacter</taxon>
    </lineage>
</organism>
<name>A0A1L3ZYR9_9SPHN</name>
<dbReference type="AlphaFoldDB" id="A0A1L3ZYR9"/>
<evidence type="ECO:0000313" key="2">
    <source>
        <dbReference type="Proteomes" id="UP000182063"/>
    </source>
</evidence>
<gene>
    <name evidence="1" type="ORF">BSL82_17050</name>
</gene>
<dbReference type="STRING" id="1921510.BSL82_17050"/>
<protein>
    <submittedName>
        <fullName evidence="1">DUF1398 domain-containing protein</fullName>
    </submittedName>
</protein>
<dbReference type="EMBL" id="CP018221">
    <property type="protein sequence ID" value="API60777.1"/>
    <property type="molecule type" value="Genomic_DNA"/>
</dbReference>
<dbReference type="InterPro" id="IPR036696">
    <property type="entry name" value="YdfO-like_sf"/>
</dbReference>